<dbReference type="Pfam" id="PF13324">
    <property type="entry name" value="GCIP_N"/>
    <property type="match status" value="1"/>
</dbReference>
<dbReference type="OrthoDB" id="41588at2759"/>
<dbReference type="InterPro" id="IPR049318">
    <property type="entry name" value="GCIP_C"/>
</dbReference>
<dbReference type="Proteomes" id="UP000298030">
    <property type="component" value="Unassembled WGS sequence"/>
</dbReference>
<dbReference type="Gene3D" id="1.20.1410.10">
    <property type="entry name" value="I/LWEQ domain"/>
    <property type="match status" value="1"/>
</dbReference>
<evidence type="ECO:0000256" key="6">
    <source>
        <dbReference type="ARBA" id="ARBA00023306"/>
    </source>
</evidence>
<protein>
    <submittedName>
        <fullName evidence="9">Uncharacterized protein</fullName>
    </submittedName>
</protein>
<dbReference type="GO" id="GO:0005737">
    <property type="term" value="C:cytoplasm"/>
    <property type="evidence" value="ECO:0007669"/>
    <property type="project" value="UniProtKB-SubCell"/>
</dbReference>
<evidence type="ECO:0000256" key="3">
    <source>
        <dbReference type="ARBA" id="ARBA00008940"/>
    </source>
</evidence>
<keyword evidence="10" id="KW-1185">Reference proteome</keyword>
<evidence type="ECO:0000259" key="8">
    <source>
        <dbReference type="Pfam" id="PF20936"/>
    </source>
</evidence>
<evidence type="ECO:0000313" key="9">
    <source>
        <dbReference type="EMBL" id="TEB31310.1"/>
    </source>
</evidence>
<dbReference type="GO" id="GO:0005634">
    <property type="term" value="C:nucleus"/>
    <property type="evidence" value="ECO:0007669"/>
    <property type="project" value="UniProtKB-SubCell"/>
</dbReference>
<evidence type="ECO:0000256" key="5">
    <source>
        <dbReference type="ARBA" id="ARBA00023242"/>
    </source>
</evidence>
<reference evidence="9 10" key="1">
    <citation type="journal article" date="2019" name="Nat. Ecol. Evol.">
        <title>Megaphylogeny resolves global patterns of mushroom evolution.</title>
        <authorList>
            <person name="Varga T."/>
            <person name="Krizsan K."/>
            <person name="Foldi C."/>
            <person name="Dima B."/>
            <person name="Sanchez-Garcia M."/>
            <person name="Sanchez-Ramirez S."/>
            <person name="Szollosi G.J."/>
            <person name="Szarkandi J.G."/>
            <person name="Papp V."/>
            <person name="Albert L."/>
            <person name="Andreopoulos W."/>
            <person name="Angelini C."/>
            <person name="Antonin V."/>
            <person name="Barry K.W."/>
            <person name="Bougher N.L."/>
            <person name="Buchanan P."/>
            <person name="Buyck B."/>
            <person name="Bense V."/>
            <person name="Catcheside P."/>
            <person name="Chovatia M."/>
            <person name="Cooper J."/>
            <person name="Damon W."/>
            <person name="Desjardin D."/>
            <person name="Finy P."/>
            <person name="Geml J."/>
            <person name="Haridas S."/>
            <person name="Hughes K."/>
            <person name="Justo A."/>
            <person name="Karasinski D."/>
            <person name="Kautmanova I."/>
            <person name="Kiss B."/>
            <person name="Kocsube S."/>
            <person name="Kotiranta H."/>
            <person name="LaButti K.M."/>
            <person name="Lechner B.E."/>
            <person name="Liimatainen K."/>
            <person name="Lipzen A."/>
            <person name="Lukacs Z."/>
            <person name="Mihaltcheva S."/>
            <person name="Morgado L.N."/>
            <person name="Niskanen T."/>
            <person name="Noordeloos M.E."/>
            <person name="Ohm R.A."/>
            <person name="Ortiz-Santana B."/>
            <person name="Ovrebo C."/>
            <person name="Racz N."/>
            <person name="Riley R."/>
            <person name="Savchenko A."/>
            <person name="Shiryaev A."/>
            <person name="Soop K."/>
            <person name="Spirin V."/>
            <person name="Szebenyi C."/>
            <person name="Tomsovsky M."/>
            <person name="Tulloss R.E."/>
            <person name="Uehling J."/>
            <person name="Grigoriev I.V."/>
            <person name="Vagvolgyi C."/>
            <person name="Papp T."/>
            <person name="Martin F.M."/>
            <person name="Miettinen O."/>
            <person name="Hibbett D.S."/>
            <person name="Nagy L.G."/>
        </authorList>
    </citation>
    <scope>NUCLEOTIDE SEQUENCE [LARGE SCALE GENOMIC DNA]</scope>
    <source>
        <strain evidence="9 10">FP101781</strain>
    </source>
</reference>
<evidence type="ECO:0000259" key="7">
    <source>
        <dbReference type="Pfam" id="PF13324"/>
    </source>
</evidence>
<dbReference type="Pfam" id="PF20936">
    <property type="entry name" value="GCIP_C"/>
    <property type="match status" value="1"/>
</dbReference>
<evidence type="ECO:0000256" key="1">
    <source>
        <dbReference type="ARBA" id="ARBA00004123"/>
    </source>
</evidence>
<proteinExistence type="inferred from homology"/>
<gene>
    <name evidence="9" type="ORF">FA13DRAFT_1732759</name>
</gene>
<comment type="caution">
    <text evidence="9">The sequence shown here is derived from an EMBL/GenBank/DDBJ whole genome shotgun (WGS) entry which is preliminary data.</text>
</comment>
<accession>A0A4Y7TB04</accession>
<keyword evidence="6" id="KW-0131">Cell cycle</keyword>
<dbReference type="InterPro" id="IPR049317">
    <property type="entry name" value="GCIP-like_N"/>
</dbReference>
<evidence type="ECO:0000256" key="4">
    <source>
        <dbReference type="ARBA" id="ARBA00022490"/>
    </source>
</evidence>
<comment type="similarity">
    <text evidence="3">Belongs to the CCNDBP1 family.</text>
</comment>
<evidence type="ECO:0000313" key="10">
    <source>
        <dbReference type="Proteomes" id="UP000298030"/>
    </source>
</evidence>
<name>A0A4Y7TB04_COPMI</name>
<dbReference type="STRING" id="71717.A0A4Y7TB04"/>
<keyword evidence="4" id="KW-0963">Cytoplasm</keyword>
<dbReference type="InterPro" id="IPR026907">
    <property type="entry name" value="GCIP-like"/>
</dbReference>
<dbReference type="EMBL" id="QPFP01000019">
    <property type="protein sequence ID" value="TEB31310.1"/>
    <property type="molecule type" value="Genomic_DNA"/>
</dbReference>
<feature type="domain" description="Cyclin-D1-binding protein 1-like C-terminal" evidence="8">
    <location>
        <begin position="205"/>
        <end position="311"/>
    </location>
</feature>
<organism evidence="9 10">
    <name type="scientific">Coprinellus micaceus</name>
    <name type="common">Glistening ink-cap mushroom</name>
    <name type="synonym">Coprinus micaceus</name>
    <dbReference type="NCBI Taxonomy" id="71717"/>
    <lineage>
        <taxon>Eukaryota</taxon>
        <taxon>Fungi</taxon>
        <taxon>Dikarya</taxon>
        <taxon>Basidiomycota</taxon>
        <taxon>Agaricomycotina</taxon>
        <taxon>Agaricomycetes</taxon>
        <taxon>Agaricomycetidae</taxon>
        <taxon>Agaricales</taxon>
        <taxon>Agaricineae</taxon>
        <taxon>Psathyrellaceae</taxon>
        <taxon>Coprinellus</taxon>
    </lineage>
</organism>
<evidence type="ECO:0000256" key="2">
    <source>
        <dbReference type="ARBA" id="ARBA00004496"/>
    </source>
</evidence>
<comment type="subcellular location">
    <subcellularLocation>
        <location evidence="2">Cytoplasm</location>
    </subcellularLocation>
    <subcellularLocation>
        <location evidence="1">Nucleus</location>
    </subcellularLocation>
</comment>
<keyword evidence="5" id="KW-0539">Nucleus</keyword>
<dbReference type="PANTHER" id="PTHR15492:SF1">
    <property type="entry name" value="CYCLIN-D1-BINDING PROTEIN 1"/>
    <property type="match status" value="1"/>
</dbReference>
<dbReference type="AlphaFoldDB" id="A0A4Y7TB04"/>
<feature type="domain" description="Cyclin-D1-binding protein 1-like N-terminal" evidence="7">
    <location>
        <begin position="54"/>
        <end position="195"/>
    </location>
</feature>
<dbReference type="PANTHER" id="PTHR15492">
    <property type="entry name" value="CYCLIN D1-BINDING PROTEIN 1"/>
    <property type="match status" value="1"/>
</dbReference>
<sequence length="366" mass="39738">MTDKQKSLAALAQVQKTCDAALDSIAAADGIVPDDLSELKDSEFSTIHKDFLGLLAYLYSATTKTALSLKPSSPTYSASSTPLKDLSDNVARLASNVRVVRTAYGATILKEMQSSAQSVVAAIHGLTQTLISDLSSSNEPGEEYLSKVGEIHHAIDRIRGSNGLSSNNVAAAHKIWTADQGSLTDALSELQEMAESKDEGDDVFDDGWDELGLNASQTLAGEELERLKKIESIIKLCNLLHKTVAKRVLSATLQRLPVQPEVNTIVDDLAKDSATFPAAVDDLISTVYSPQDTEEMVEQLHHMDTVLAKVQSHLTSLFELEPIEKMLKESVDAGKKSSDVRKWFGTCFDEIKKLTSLLSTSLRDTQ</sequence>